<feature type="binding site" evidence="12">
    <location>
        <begin position="371"/>
        <end position="372"/>
    </location>
    <ligand>
        <name>IMP</name>
        <dbReference type="ChEBI" id="CHEBI:58053"/>
    </ligand>
</feature>
<dbReference type="InterPro" id="IPR015875">
    <property type="entry name" value="IMP_DH/GMP_Rdtase_CS"/>
</dbReference>
<dbReference type="PIRSF" id="PIRSF000130">
    <property type="entry name" value="IMPDH"/>
    <property type="match status" value="1"/>
</dbReference>
<dbReference type="FunFam" id="3.20.20.70:FF:000086">
    <property type="entry name" value="IMP dehydrogenase, putative"/>
    <property type="match status" value="1"/>
</dbReference>
<evidence type="ECO:0000256" key="18">
    <source>
        <dbReference type="RuleBase" id="RU003928"/>
    </source>
</evidence>
<evidence type="ECO:0000313" key="20">
    <source>
        <dbReference type="EMBL" id="SIO73754.1"/>
    </source>
</evidence>
<evidence type="ECO:0000256" key="2">
    <source>
        <dbReference type="ARBA" id="ARBA00005502"/>
    </source>
</evidence>
<feature type="active site" description="Proton acceptor" evidence="12 13">
    <location>
        <position position="419"/>
    </location>
</feature>
<feature type="binding site" evidence="12 14">
    <location>
        <begin position="258"/>
        <end position="260"/>
    </location>
    <ligand>
        <name>NAD(+)</name>
        <dbReference type="ChEBI" id="CHEBI:57540"/>
    </ligand>
</feature>
<comment type="similarity">
    <text evidence="2 12 17">Belongs to the IMPDH/GMPR family.</text>
</comment>
<dbReference type="EC" id="1.1.1.205" evidence="12 18"/>
<evidence type="ECO:0000259" key="19">
    <source>
        <dbReference type="PROSITE" id="PS51371"/>
    </source>
</evidence>
<dbReference type="SUPFAM" id="SSF54631">
    <property type="entry name" value="CBS-domain pair"/>
    <property type="match status" value="1"/>
</dbReference>
<dbReference type="InterPro" id="IPR013785">
    <property type="entry name" value="Aldolase_TIM"/>
</dbReference>
<sequence length="501" mass="54302">MCDGYTASEIFGSSPIGYTYDDIIVMPGYVGFPSSEVNIKTNITKKISLNTPIVSSPMDTITEAKMAIAMALVGGLGFIHNNSSIEKTVAEVKKVKRFKNGFITDPFTLNPDNTLNELLDIKEKYGYTSFPITEDGAIGSKLLGIVTTGDFSFVEDNTLKMKDLMTTDLIVGTSPLSIEEANKLLYESRKGVLPIVDDNYNLVAMISRKDLHKNSEFPLITKNENKQLKVGVAVSTSPGAIDRVKKLMEANPDIICIDSSQGNTIYQIELIKNIKQLYPDVDILAGNVVTCKQAKNLLEAGADCLRVGMGSGSICITQNVIGVGRGQGAAVYHVSKYCKDFWNNTPVIADGGIRNSGDIALTLGANAVMGGNLVSGTNETPGEYFLHKGISVKKYRGMGSIESFKASLENNKDAGGISRYYDTESKIHIPQGISGFSPDRGSVIDLIMHIRKGIKAGMHAIGAKSIEDIHHMLSNGDLRFEIRSNAAIEEGRPHLQMDTKL</sequence>
<proteinExistence type="inferred from homology"/>
<evidence type="ECO:0000256" key="16">
    <source>
        <dbReference type="PROSITE-ProRule" id="PRU00703"/>
    </source>
</evidence>
<feature type="domain" description="CBS" evidence="19">
    <location>
        <begin position="165"/>
        <end position="222"/>
    </location>
</feature>
<evidence type="ECO:0000256" key="14">
    <source>
        <dbReference type="PIRSR" id="PIRSR000130-3"/>
    </source>
</evidence>
<dbReference type="OrthoDB" id="418595at2759"/>
<reference evidence="20 21" key="3">
    <citation type="journal article" date="2016" name="Sci. Rep.">
        <title>Genome-wide diversity and gene expression profiling of Babesia microti isolates identify polymorphic genes that mediate host-pathogen interactions.</title>
        <authorList>
            <person name="Silva J.C."/>
            <person name="Cornillot E."/>
            <person name="McCracken C."/>
            <person name="Usmani-Brown S."/>
            <person name="Dwivedi A."/>
            <person name="Ifeonu O.O."/>
            <person name="Crabtree J."/>
            <person name="Gotia H.T."/>
            <person name="Virji A.Z."/>
            <person name="Reynes C."/>
            <person name="Colinge J."/>
            <person name="Kumar V."/>
            <person name="Lawres L."/>
            <person name="Pazzi J.E."/>
            <person name="Pablo J.V."/>
            <person name="Hung C."/>
            <person name="Brancato J."/>
            <person name="Kumari P."/>
            <person name="Orvis J."/>
            <person name="Tretina K."/>
            <person name="Chibucos M."/>
            <person name="Ott S."/>
            <person name="Sadzewicz L."/>
            <person name="Sengamalay N."/>
            <person name="Shetty A.C."/>
            <person name="Su Q."/>
            <person name="Tallon L."/>
            <person name="Fraser C.M."/>
            <person name="Frutos R."/>
            <person name="Molina D.M."/>
            <person name="Krause P.J."/>
            <person name="Ben Mamoun C."/>
        </authorList>
    </citation>
    <scope>NUCLEOTIDE SEQUENCE [LARGE SCALE GENOMIC DNA]</scope>
    <source>
        <strain evidence="20 21">RI</strain>
    </source>
</reference>
<dbReference type="PANTHER" id="PTHR11911:SF111">
    <property type="entry name" value="INOSINE-5'-MONOPHOSPHATE DEHYDROGENASE"/>
    <property type="match status" value="1"/>
</dbReference>
<dbReference type="AlphaFoldDB" id="A0A1N6LY19"/>
<feature type="binding site" description="in other chain" evidence="12 15">
    <location>
        <position position="312"/>
    </location>
    <ligand>
        <name>K(+)</name>
        <dbReference type="ChEBI" id="CHEBI:29103"/>
        <note>ligand shared between two tetrameric partners</note>
    </ligand>
</feature>
<feature type="binding site" description="in other chain" evidence="12 15">
    <location>
        <position position="310"/>
    </location>
    <ligand>
        <name>K(+)</name>
        <dbReference type="ChEBI" id="CHEBI:29103"/>
        <note>ligand shared between two tetrameric partners</note>
    </ligand>
</feature>
<dbReference type="KEGG" id="bmic:BmR1_04g07590"/>
<dbReference type="UniPathway" id="UPA00601">
    <property type="reaction ID" value="UER00295"/>
</dbReference>
<comment type="subcellular location">
    <subcellularLocation>
        <location evidence="12">Cytoplasm</location>
    </subcellularLocation>
</comment>
<evidence type="ECO:0000256" key="4">
    <source>
        <dbReference type="ARBA" id="ARBA00022749"/>
    </source>
</evidence>
<dbReference type="Gene3D" id="3.20.20.70">
    <property type="entry name" value="Aldolase class I"/>
    <property type="match status" value="1"/>
</dbReference>
<feature type="binding site" evidence="12">
    <location>
        <position position="431"/>
    </location>
    <ligand>
        <name>IMP</name>
        <dbReference type="ChEBI" id="CHEBI:58053"/>
    </ligand>
</feature>
<protein>
    <recommendedName>
        <fullName evidence="12 18">Inosine-5'-monophosphate dehydrogenase</fullName>
        <shortName evidence="12">IMP dehydrogenase</shortName>
        <shortName evidence="12">IMPD</shortName>
        <shortName evidence="12">IMPDH</shortName>
        <ecNumber evidence="12 18">1.1.1.205</ecNumber>
    </recommendedName>
</protein>
<keyword evidence="4 12" id="KW-0332">GMP biosynthesis</keyword>
<comment type="cofactor">
    <cofactor evidence="1 12">
        <name>K(+)</name>
        <dbReference type="ChEBI" id="CHEBI:29103"/>
    </cofactor>
</comment>
<evidence type="ECO:0000256" key="11">
    <source>
        <dbReference type="ARBA" id="ARBA00056556"/>
    </source>
</evidence>
<dbReference type="GO" id="GO:0003938">
    <property type="term" value="F:IMP dehydrogenase activity"/>
    <property type="evidence" value="ECO:0007669"/>
    <property type="project" value="UniProtKB-UniRule"/>
</dbReference>
<comment type="subunit">
    <text evidence="12">Homotetramer.</text>
</comment>
<comment type="function">
    <text evidence="11 12">Catalyzes the conversion of inosine 5'-phosphate (IMP) to xanthosine 5'-phosphate (XMP), the first committed and rate-limiting step in the de novo synthesis of guanine nucleotides, and therefore plays an important role in the regulation of cell growth.</text>
</comment>
<evidence type="ECO:0000256" key="10">
    <source>
        <dbReference type="ARBA" id="ARBA00048028"/>
    </source>
</evidence>
<dbReference type="EMBL" id="LN871599">
    <property type="protein sequence ID" value="SIO73754.1"/>
    <property type="molecule type" value="Genomic_DNA"/>
</dbReference>
<evidence type="ECO:0000256" key="15">
    <source>
        <dbReference type="PIRSR" id="PIRSR000130-4"/>
    </source>
</evidence>
<dbReference type="SUPFAM" id="SSF51412">
    <property type="entry name" value="Inosine monophosphate dehydrogenase (IMPDH)"/>
    <property type="match status" value="1"/>
</dbReference>
<feature type="active site" description="Thioimidate intermediate" evidence="12 13">
    <location>
        <position position="315"/>
    </location>
</feature>
<keyword evidence="12" id="KW-0963">Cytoplasm</keyword>
<evidence type="ECO:0000256" key="7">
    <source>
        <dbReference type="ARBA" id="ARBA00023002"/>
    </source>
</evidence>
<comment type="catalytic activity">
    <reaction evidence="10 12 18">
        <text>IMP + NAD(+) + H2O = XMP + NADH + H(+)</text>
        <dbReference type="Rhea" id="RHEA:11708"/>
        <dbReference type="ChEBI" id="CHEBI:15377"/>
        <dbReference type="ChEBI" id="CHEBI:15378"/>
        <dbReference type="ChEBI" id="CHEBI:57464"/>
        <dbReference type="ChEBI" id="CHEBI:57540"/>
        <dbReference type="ChEBI" id="CHEBI:57945"/>
        <dbReference type="ChEBI" id="CHEBI:58053"/>
        <dbReference type="EC" id="1.1.1.205"/>
    </reaction>
</comment>
<feature type="binding site" evidence="12 14">
    <location>
        <begin position="308"/>
        <end position="310"/>
    </location>
    <ligand>
        <name>NAD(+)</name>
        <dbReference type="ChEBI" id="CHEBI:57540"/>
    </ligand>
</feature>
<organism evidence="20 21">
    <name type="scientific">Babesia microti (strain RI)</name>
    <dbReference type="NCBI Taxonomy" id="1133968"/>
    <lineage>
        <taxon>Eukaryota</taxon>
        <taxon>Sar</taxon>
        <taxon>Alveolata</taxon>
        <taxon>Apicomplexa</taxon>
        <taxon>Aconoidasida</taxon>
        <taxon>Piroplasmida</taxon>
        <taxon>Babesiidae</taxon>
        <taxon>Babesia</taxon>
    </lineage>
</organism>
<dbReference type="CDD" id="cd00381">
    <property type="entry name" value="IMPDH"/>
    <property type="match status" value="1"/>
</dbReference>
<dbReference type="Proteomes" id="UP000002899">
    <property type="component" value="Chromosome IV"/>
</dbReference>
<evidence type="ECO:0000256" key="8">
    <source>
        <dbReference type="ARBA" id="ARBA00023027"/>
    </source>
</evidence>
<keyword evidence="5 12" id="KW-0658">Purine biosynthesis</keyword>
<evidence type="ECO:0000256" key="9">
    <source>
        <dbReference type="ARBA" id="ARBA00023122"/>
    </source>
</evidence>
<reference evidence="20 21" key="2">
    <citation type="journal article" date="2013" name="PLoS ONE">
        <title>Whole genome mapping and re-organization of the nuclear and mitochondrial genomes of Babesia microti isolates.</title>
        <authorList>
            <person name="Cornillot E."/>
            <person name="Dassouli A."/>
            <person name="Garg A."/>
            <person name="Pachikara N."/>
            <person name="Randazzo S."/>
            <person name="Depoix D."/>
            <person name="Carcy B."/>
            <person name="Delbecq S."/>
            <person name="Frutos R."/>
            <person name="Silva J.C."/>
            <person name="Sutton R."/>
            <person name="Krause P.J."/>
            <person name="Mamoun C.B."/>
        </authorList>
    </citation>
    <scope>NUCLEOTIDE SEQUENCE [LARGE SCALE GENOMIC DNA]</scope>
    <source>
        <strain evidence="20 21">RI</strain>
    </source>
</reference>
<feature type="domain" description="CBS" evidence="19">
    <location>
        <begin position="102"/>
        <end position="161"/>
    </location>
</feature>
<dbReference type="GO" id="GO:0006177">
    <property type="term" value="P:GMP biosynthetic process"/>
    <property type="evidence" value="ECO:0007669"/>
    <property type="project" value="UniProtKB-UniRule"/>
</dbReference>
<dbReference type="GO" id="GO:0000166">
    <property type="term" value="F:nucleotide binding"/>
    <property type="evidence" value="ECO:0007669"/>
    <property type="project" value="UniProtKB-UniRule"/>
</dbReference>
<evidence type="ECO:0000256" key="13">
    <source>
        <dbReference type="PIRSR" id="PIRSR000130-1"/>
    </source>
</evidence>
<dbReference type="GO" id="GO:0046872">
    <property type="term" value="F:metal ion binding"/>
    <property type="evidence" value="ECO:0007669"/>
    <property type="project" value="UniProtKB-UniRule"/>
</dbReference>
<gene>
    <name evidence="20" type="ORF">BmR1_04g07590</name>
</gene>
<dbReference type="GO" id="GO:0006183">
    <property type="term" value="P:GTP biosynthetic process"/>
    <property type="evidence" value="ECO:0007669"/>
    <property type="project" value="TreeGrafter"/>
</dbReference>
<feature type="binding site" evidence="12">
    <location>
        <begin position="350"/>
        <end position="352"/>
    </location>
    <ligand>
        <name>IMP</name>
        <dbReference type="ChEBI" id="CHEBI:58053"/>
    </ligand>
</feature>
<dbReference type="InterPro" id="IPR000644">
    <property type="entry name" value="CBS_dom"/>
</dbReference>
<dbReference type="SMART" id="SM00116">
    <property type="entry name" value="CBS"/>
    <property type="match status" value="2"/>
</dbReference>
<comment type="activity regulation">
    <text evidence="12">Mycophenolic acid (MPA) is a non-competitive inhibitor that prevents formation of the closed enzyme conformation by binding to the same site as the amobile flap. In contrast, mizoribine monophosphate (MZP) is a competitive inhibitor that induces the closed conformation. MPA is a potent inhibitor of mammalian IMPDHs but a poor inhibitor of the bacterial enzymes. MZP is a more potent inhibitor of bacterial IMPDH.</text>
</comment>
<dbReference type="InterPro" id="IPR001093">
    <property type="entry name" value="IMP_DH_GMPRt"/>
</dbReference>
<dbReference type="PROSITE" id="PS51371">
    <property type="entry name" value="CBS"/>
    <property type="match status" value="2"/>
</dbReference>
<evidence type="ECO:0000256" key="3">
    <source>
        <dbReference type="ARBA" id="ARBA00022723"/>
    </source>
</evidence>
<keyword evidence="8 12" id="KW-0520">NAD</keyword>
<keyword evidence="3 12" id="KW-0479">Metal-binding</keyword>
<dbReference type="Pfam" id="PF00571">
    <property type="entry name" value="CBS"/>
    <property type="match status" value="2"/>
</dbReference>
<dbReference type="SMART" id="SM01240">
    <property type="entry name" value="IMPDH"/>
    <property type="match status" value="1"/>
</dbReference>
<evidence type="ECO:0000256" key="1">
    <source>
        <dbReference type="ARBA" id="ARBA00001958"/>
    </source>
</evidence>
<feature type="binding site" evidence="12">
    <location>
        <begin position="395"/>
        <end position="399"/>
    </location>
    <ligand>
        <name>IMP</name>
        <dbReference type="ChEBI" id="CHEBI:58053"/>
    </ligand>
</feature>
<reference evidence="20 21" key="1">
    <citation type="journal article" date="2012" name="Nucleic Acids Res.">
        <title>Sequencing of the smallest Apicomplexan genome from the human pathogen Babesia microti.</title>
        <authorList>
            <person name="Cornillot E."/>
            <person name="Hadj-Kaddour K."/>
            <person name="Dassouli A."/>
            <person name="Noel B."/>
            <person name="Ranwez V."/>
            <person name="Vacherie B."/>
            <person name="Augagneur Y."/>
            <person name="Bres V."/>
            <person name="Duclos A."/>
            <person name="Randazzo S."/>
            <person name="Carcy B."/>
            <person name="Debierre-Grockiego F."/>
            <person name="Delbecq S."/>
            <person name="Moubri-Menage K."/>
            <person name="Shams-Eldin H."/>
            <person name="Usmani-Brown S."/>
            <person name="Bringaud F."/>
            <person name="Wincker P."/>
            <person name="Vivares C.P."/>
            <person name="Schwarz R.T."/>
            <person name="Schetters T.P."/>
            <person name="Krause P.J."/>
            <person name="Gorenflot A."/>
            <person name="Berry V."/>
            <person name="Barbe V."/>
            <person name="Ben Mamoun C."/>
        </authorList>
    </citation>
    <scope>NUCLEOTIDE SEQUENCE [LARGE SCALE GENOMIC DNA]</scope>
    <source>
        <strain evidence="20 21">RI</strain>
    </source>
</reference>
<feature type="binding site" evidence="12">
    <location>
        <position position="313"/>
    </location>
    <ligand>
        <name>IMP</name>
        <dbReference type="ChEBI" id="CHEBI:58053"/>
    </ligand>
</feature>
<evidence type="ECO:0000256" key="17">
    <source>
        <dbReference type="RuleBase" id="RU003927"/>
    </source>
</evidence>
<keyword evidence="6 12" id="KW-0630">Potassium</keyword>
<feature type="binding site" description="in other chain" evidence="12 15">
    <location>
        <position position="315"/>
    </location>
    <ligand>
        <name>K(+)</name>
        <dbReference type="ChEBI" id="CHEBI:29103"/>
        <note>ligand shared between two tetrameric partners</note>
    </ligand>
</feature>
<evidence type="ECO:0000256" key="12">
    <source>
        <dbReference type="HAMAP-Rule" id="MF_03156"/>
    </source>
</evidence>
<dbReference type="PROSITE" id="PS00487">
    <property type="entry name" value="IMP_DH_GMP_RED"/>
    <property type="match status" value="1"/>
</dbReference>
<dbReference type="RefSeq" id="XP_021337817.1">
    <property type="nucleotide sequence ID" value="XM_021482615.1"/>
</dbReference>
<dbReference type="CDD" id="cd04601">
    <property type="entry name" value="CBS_pair_IMPDH"/>
    <property type="match status" value="1"/>
</dbReference>
<dbReference type="VEuPathDB" id="PiroplasmaDB:BmR1_04g07590"/>
<name>A0A1N6LY19_BABMR</name>
<evidence type="ECO:0000313" key="21">
    <source>
        <dbReference type="Proteomes" id="UP000002899"/>
    </source>
</evidence>
<dbReference type="HAMAP" id="MF_01964">
    <property type="entry name" value="IMPDH"/>
    <property type="match status" value="1"/>
</dbReference>
<dbReference type="Pfam" id="PF00478">
    <property type="entry name" value="IMPDH"/>
    <property type="match status" value="1"/>
</dbReference>
<comment type="caution">
    <text evidence="12">Lacks conserved residue(s) required for the propagation of feature annotation.</text>
</comment>
<dbReference type="NCBIfam" id="TIGR01302">
    <property type="entry name" value="IMP_dehydrog"/>
    <property type="match status" value="1"/>
</dbReference>
<dbReference type="PANTHER" id="PTHR11911">
    <property type="entry name" value="INOSINE-5-MONOPHOSPHATE DEHYDROGENASE RELATED"/>
    <property type="match status" value="1"/>
</dbReference>
<keyword evidence="9 16" id="KW-0129">CBS domain</keyword>
<keyword evidence="7 12" id="KW-0560">Oxidoreductase</keyword>
<dbReference type="GeneID" id="24426159"/>
<comment type="pathway">
    <text evidence="12 18">Purine metabolism; XMP biosynthesis via de novo pathway; XMP from IMP: step 1/1.</text>
</comment>
<evidence type="ECO:0000256" key="6">
    <source>
        <dbReference type="ARBA" id="ARBA00022958"/>
    </source>
</evidence>
<evidence type="ECO:0000256" key="5">
    <source>
        <dbReference type="ARBA" id="ARBA00022755"/>
    </source>
</evidence>
<dbReference type="InterPro" id="IPR046342">
    <property type="entry name" value="CBS_dom_sf"/>
</dbReference>
<dbReference type="GO" id="GO:0005737">
    <property type="term" value="C:cytoplasm"/>
    <property type="evidence" value="ECO:0007669"/>
    <property type="project" value="UniProtKB-SubCell"/>
</dbReference>
<accession>A0A1N6LY19</accession>
<dbReference type="InterPro" id="IPR005990">
    <property type="entry name" value="IMP_DH"/>
</dbReference>
<keyword evidence="21" id="KW-1185">Reference proteome</keyword>